<dbReference type="PANTHER" id="PTHR40020:SF1">
    <property type="entry name" value="CYTOCHROME C OXIDASE ASSEMBLY FACTOR 2"/>
    <property type="match status" value="1"/>
</dbReference>
<dbReference type="PANTHER" id="PTHR40020">
    <property type="entry name" value="CYTOCHROME C OXIDASE ASSEMBLY FACTOR 2"/>
    <property type="match status" value="1"/>
</dbReference>
<dbReference type="EMBL" id="BAAFGZ010000001">
    <property type="protein sequence ID" value="GAB0131575.1"/>
    <property type="molecule type" value="Genomic_DNA"/>
</dbReference>
<sequence length="125" mass="14157">MPPHLHPRSRMTSSLFATTVIASFFVVALPHLLPCPVPRAKYADGEVVVDENGRRKRWRRRDMTPETPESPDGIVQFDQTTDECAEPASERSRRQCPVPKPGGMLGEWLGFHKTDHGQNGKRIQR</sequence>
<accession>A0ABQ0CDR1</accession>
<feature type="signal peptide" evidence="2">
    <location>
        <begin position="1"/>
        <end position="30"/>
    </location>
</feature>
<evidence type="ECO:0000256" key="2">
    <source>
        <dbReference type="SAM" id="SignalP"/>
    </source>
</evidence>
<keyword evidence="2" id="KW-0732">Signal</keyword>
<name>A0ABQ0CDR1_9HYPO</name>
<feature type="region of interest" description="Disordered" evidence="1">
    <location>
        <begin position="52"/>
        <end position="125"/>
    </location>
</feature>
<organism evidence="3 4">
    <name type="scientific">Epichloe bromicola</name>
    <dbReference type="NCBI Taxonomy" id="79588"/>
    <lineage>
        <taxon>Eukaryota</taxon>
        <taxon>Fungi</taxon>
        <taxon>Dikarya</taxon>
        <taxon>Ascomycota</taxon>
        <taxon>Pezizomycotina</taxon>
        <taxon>Sordariomycetes</taxon>
        <taxon>Hypocreomycetidae</taxon>
        <taxon>Hypocreales</taxon>
        <taxon>Clavicipitaceae</taxon>
        <taxon>Epichloe</taxon>
    </lineage>
</organism>
<evidence type="ECO:0008006" key="5">
    <source>
        <dbReference type="Google" id="ProtNLM"/>
    </source>
</evidence>
<evidence type="ECO:0000313" key="4">
    <source>
        <dbReference type="Proteomes" id="UP001562357"/>
    </source>
</evidence>
<keyword evidence="4" id="KW-1185">Reference proteome</keyword>
<proteinExistence type="predicted"/>
<protein>
    <recommendedName>
        <fullName evidence="5">Alpha-1,3-mannosyltransferase</fullName>
    </recommendedName>
</protein>
<evidence type="ECO:0000313" key="3">
    <source>
        <dbReference type="EMBL" id="GAB0131575.1"/>
    </source>
</evidence>
<reference evidence="4" key="1">
    <citation type="submission" date="2024-06" db="EMBL/GenBank/DDBJ databases">
        <title>Draft Genome Sequences of Epichloe bromicola Strains Isolated from Elymus ciliaris.</title>
        <authorList>
            <consortium name="Epichloe bromicola genome sequencing consortium"/>
            <person name="Miura A."/>
            <person name="Imano S."/>
            <person name="Ashida A."/>
            <person name="Sato I."/>
            <person name="Chiba S."/>
            <person name="Tanaka A."/>
            <person name="Camagna M."/>
            <person name="Takemoto D."/>
        </authorList>
    </citation>
    <scope>NUCLEOTIDE SEQUENCE [LARGE SCALE GENOMIC DNA]</scope>
    <source>
        <strain evidence="4">DP</strain>
    </source>
</reference>
<dbReference type="Proteomes" id="UP001562357">
    <property type="component" value="Unassembled WGS sequence"/>
</dbReference>
<evidence type="ECO:0000256" key="1">
    <source>
        <dbReference type="SAM" id="MobiDB-lite"/>
    </source>
</evidence>
<gene>
    <name evidence="3" type="primary">g39</name>
    <name evidence="3" type="ORF">EsDP_00000039</name>
</gene>
<comment type="caution">
    <text evidence="3">The sequence shown here is derived from an EMBL/GenBank/DDBJ whole genome shotgun (WGS) entry which is preliminary data.</text>
</comment>
<feature type="chain" id="PRO_5046891009" description="Alpha-1,3-mannosyltransferase" evidence="2">
    <location>
        <begin position="31"/>
        <end position="125"/>
    </location>
</feature>